<protein>
    <recommendedName>
        <fullName evidence="4">RRM domain-containing protein</fullName>
    </recommendedName>
</protein>
<evidence type="ECO:0000259" key="4">
    <source>
        <dbReference type="PROSITE" id="PS50102"/>
    </source>
</evidence>
<dbReference type="PANTHER" id="PTHR48025">
    <property type="entry name" value="OS02G0815200 PROTEIN"/>
    <property type="match status" value="1"/>
</dbReference>
<feature type="region of interest" description="Disordered" evidence="3">
    <location>
        <begin position="333"/>
        <end position="371"/>
    </location>
</feature>
<dbReference type="InterPro" id="IPR035979">
    <property type="entry name" value="RBD_domain_sf"/>
</dbReference>
<reference evidence="5 6" key="1">
    <citation type="journal article" date="2024" name="Nat. Commun.">
        <title>Phylogenomics reveals the evolutionary origins of lichenization in chlorophyte algae.</title>
        <authorList>
            <person name="Puginier C."/>
            <person name="Libourel C."/>
            <person name="Otte J."/>
            <person name="Skaloud P."/>
            <person name="Haon M."/>
            <person name="Grisel S."/>
            <person name="Petersen M."/>
            <person name="Berrin J.G."/>
            <person name="Delaux P.M."/>
            <person name="Dal Grande F."/>
            <person name="Keller J."/>
        </authorList>
    </citation>
    <scope>NUCLEOTIDE SEQUENCE [LARGE SCALE GENOMIC DNA]</scope>
    <source>
        <strain evidence="5 6">SAG 2036</strain>
    </source>
</reference>
<keyword evidence="1 2" id="KW-0694">RNA-binding</keyword>
<evidence type="ECO:0000256" key="2">
    <source>
        <dbReference type="PROSITE-ProRule" id="PRU00176"/>
    </source>
</evidence>
<organism evidence="5 6">
    <name type="scientific">Symbiochloris irregularis</name>
    <dbReference type="NCBI Taxonomy" id="706552"/>
    <lineage>
        <taxon>Eukaryota</taxon>
        <taxon>Viridiplantae</taxon>
        <taxon>Chlorophyta</taxon>
        <taxon>core chlorophytes</taxon>
        <taxon>Trebouxiophyceae</taxon>
        <taxon>Trebouxiales</taxon>
        <taxon>Trebouxiaceae</taxon>
        <taxon>Symbiochloris</taxon>
    </lineage>
</organism>
<evidence type="ECO:0000313" key="5">
    <source>
        <dbReference type="EMBL" id="KAK9794370.1"/>
    </source>
</evidence>
<evidence type="ECO:0000313" key="6">
    <source>
        <dbReference type="Proteomes" id="UP001465755"/>
    </source>
</evidence>
<feature type="region of interest" description="Disordered" evidence="3">
    <location>
        <begin position="144"/>
        <end position="164"/>
    </location>
</feature>
<sequence>MGAPALLLPPDWVLRQTGHTQRPRLREGSEETSSEQQQQQHGAVARDAPQQQHDAAVRESARDAVGGRMSRENSWSRSGSLPPPKPGNQGLGQEVFRSRSGMSRAASGMSASGDGQELGSRSHTGGSVERAQLSPSLMQRIQKVKQNAAAPSSSQARELSGWGSGIPNAAQMQMQYAMAPGSMMPFVPTNTPLPPGFMMMPSHAMAGPPMVAQYAFAPAVPGTPGAQAVPSMMYIPAAHPPFMQQPWMSYPFMHQPMPGMAAPSSPPISSRANSLPPSFLAQSSNHAGGGAPDAQALHAHRNAVQMQPVRRPAGMARALSHSIPKAAVLSNAGEPQPQMMGRMSPLGVPPAHSGAQHSPSHEGGFDSGDEDSKEVTTIYIGNLPPEVDEAVICVPFSAFGRIHSVQVIRDKNTMLSRGFAFITYFTSYSAAAAIQNMNGCALGAHFQGRQLKVGPSHRC</sequence>
<feature type="domain" description="RRM" evidence="4">
    <location>
        <begin position="376"/>
        <end position="458"/>
    </location>
</feature>
<dbReference type="PROSITE" id="PS50102">
    <property type="entry name" value="RRM"/>
    <property type="match status" value="1"/>
</dbReference>
<evidence type="ECO:0000256" key="1">
    <source>
        <dbReference type="ARBA" id="ARBA00022884"/>
    </source>
</evidence>
<dbReference type="Pfam" id="PF00076">
    <property type="entry name" value="RRM_1"/>
    <property type="match status" value="1"/>
</dbReference>
<comment type="caution">
    <text evidence="5">The sequence shown here is derived from an EMBL/GenBank/DDBJ whole genome shotgun (WGS) entry which is preliminary data.</text>
</comment>
<evidence type="ECO:0000256" key="3">
    <source>
        <dbReference type="SAM" id="MobiDB-lite"/>
    </source>
</evidence>
<accession>A0AAW1NQ88</accession>
<feature type="region of interest" description="Disordered" evidence="3">
    <location>
        <begin position="260"/>
        <end position="293"/>
    </location>
</feature>
<name>A0AAW1NQ88_9CHLO</name>
<dbReference type="InterPro" id="IPR050502">
    <property type="entry name" value="Euk_RNA-bind_prot"/>
</dbReference>
<dbReference type="InterPro" id="IPR012677">
    <property type="entry name" value="Nucleotide-bd_a/b_plait_sf"/>
</dbReference>
<gene>
    <name evidence="5" type="ORF">WJX73_008768</name>
</gene>
<dbReference type="InterPro" id="IPR000504">
    <property type="entry name" value="RRM_dom"/>
</dbReference>
<proteinExistence type="predicted"/>
<keyword evidence="6" id="KW-1185">Reference proteome</keyword>
<dbReference type="Gene3D" id="3.30.70.330">
    <property type="match status" value="1"/>
</dbReference>
<feature type="compositionally biased region" description="Low complexity" evidence="3">
    <location>
        <begin position="98"/>
        <end position="113"/>
    </location>
</feature>
<dbReference type="SMART" id="SM00360">
    <property type="entry name" value="RRM"/>
    <property type="match status" value="1"/>
</dbReference>
<dbReference type="SUPFAM" id="SSF54928">
    <property type="entry name" value="RNA-binding domain, RBD"/>
    <property type="match status" value="1"/>
</dbReference>
<dbReference type="GO" id="GO:0003729">
    <property type="term" value="F:mRNA binding"/>
    <property type="evidence" value="ECO:0007669"/>
    <property type="project" value="TreeGrafter"/>
</dbReference>
<dbReference type="AlphaFoldDB" id="A0AAW1NQ88"/>
<dbReference type="PANTHER" id="PTHR48025:SF1">
    <property type="entry name" value="RRM DOMAIN-CONTAINING PROTEIN"/>
    <property type="match status" value="1"/>
</dbReference>
<feature type="region of interest" description="Disordered" evidence="3">
    <location>
        <begin position="1"/>
        <end position="127"/>
    </location>
</feature>
<feature type="compositionally biased region" description="Low complexity" evidence="3">
    <location>
        <begin position="260"/>
        <end position="274"/>
    </location>
</feature>
<dbReference type="Proteomes" id="UP001465755">
    <property type="component" value="Unassembled WGS sequence"/>
</dbReference>
<dbReference type="EMBL" id="JALJOQ010000139">
    <property type="protein sequence ID" value="KAK9794370.1"/>
    <property type="molecule type" value="Genomic_DNA"/>
</dbReference>